<keyword evidence="1" id="KW-1133">Transmembrane helix</keyword>
<feature type="transmembrane region" description="Helical" evidence="1">
    <location>
        <begin position="198"/>
        <end position="218"/>
    </location>
</feature>
<feature type="transmembrane region" description="Helical" evidence="1">
    <location>
        <begin position="125"/>
        <end position="146"/>
    </location>
</feature>
<dbReference type="AlphaFoldDB" id="A0A1G9IDM8"/>
<evidence type="ECO:0000313" key="3">
    <source>
        <dbReference type="Proteomes" id="UP000183162"/>
    </source>
</evidence>
<reference evidence="2 3" key="1">
    <citation type="submission" date="2016-10" db="EMBL/GenBank/DDBJ databases">
        <authorList>
            <person name="de Groot N.N."/>
        </authorList>
    </citation>
    <scope>NUCLEOTIDE SEQUENCE [LARGE SCALE GENOMIC DNA]</scope>
    <source>
        <strain evidence="2 3">Sb09</strain>
    </source>
</reference>
<protein>
    <submittedName>
        <fullName evidence="2">Uncharacterized protein</fullName>
    </submittedName>
</protein>
<evidence type="ECO:0000313" key="2">
    <source>
        <dbReference type="EMBL" id="SDL23216.1"/>
    </source>
</evidence>
<organism evidence="2 3">
    <name type="scientific">Streptococcus equinus</name>
    <name type="common">Streptococcus bovis</name>
    <dbReference type="NCBI Taxonomy" id="1335"/>
    <lineage>
        <taxon>Bacteria</taxon>
        <taxon>Bacillati</taxon>
        <taxon>Bacillota</taxon>
        <taxon>Bacilli</taxon>
        <taxon>Lactobacillales</taxon>
        <taxon>Streptococcaceae</taxon>
        <taxon>Streptococcus</taxon>
    </lineage>
</organism>
<keyword evidence="1" id="KW-0812">Transmembrane</keyword>
<proteinExistence type="predicted"/>
<keyword evidence="1" id="KW-0472">Membrane</keyword>
<accession>A0A1G9IDM8</accession>
<sequence>MINMKKSLFNASFEESLNLEDDGFRKLQQEQHDKTEKYFKNGKPSLWFRIYSFVLGSVFAVGLNFMLLVISFTLHDDANNLTLAITKNSFLTANVFLIGLFIWLLLVALGKFIKQNSILPYRYNFHIFTNMIWFIVELDLLFMDFIVPAISFWGAVVICIGFLAIFIWLIVAENRHLKYLLYHRTNEVLLRDKISKTIAIYGMSLLGVALLVKCIFFAGSVDITNSIKAFGFFITWIVINIAAIATIILIGIPYFLQAYYKWKYPEEYREWEGKSLEEWYGKKYLKKHKELLEHE</sequence>
<gene>
    <name evidence="2" type="ORF">SAMN05216400_0143</name>
</gene>
<feature type="transmembrane region" description="Helical" evidence="1">
    <location>
        <begin position="230"/>
        <end position="256"/>
    </location>
</feature>
<dbReference type="Proteomes" id="UP000183162">
    <property type="component" value="Unassembled WGS sequence"/>
</dbReference>
<feature type="transmembrane region" description="Helical" evidence="1">
    <location>
        <begin position="46"/>
        <end position="70"/>
    </location>
</feature>
<feature type="transmembrane region" description="Helical" evidence="1">
    <location>
        <begin position="152"/>
        <end position="171"/>
    </location>
</feature>
<dbReference type="EMBL" id="FNGX01000001">
    <property type="protein sequence ID" value="SDL23216.1"/>
    <property type="molecule type" value="Genomic_DNA"/>
</dbReference>
<evidence type="ECO:0000256" key="1">
    <source>
        <dbReference type="SAM" id="Phobius"/>
    </source>
</evidence>
<name>A0A1G9IDM8_STREI</name>
<feature type="transmembrane region" description="Helical" evidence="1">
    <location>
        <begin position="90"/>
        <end position="113"/>
    </location>
</feature>